<sequence length="122" mass="14553">MRTFKIKLSNKEILVTEEDIKIGMHQWNNAYNSLIDSRYEQLKKMNVKDFAAELENMSDADLLHLAKENDEHVEFKNYNADDFTIKIRQELFKRKGLGYKQLKFLSKVQRSYLETLGLKNKY</sequence>
<dbReference type="Proteomes" id="UP000184047">
    <property type="component" value="Unassembled WGS sequence"/>
</dbReference>
<dbReference type="EMBL" id="FQWT01000010">
    <property type="protein sequence ID" value="SHH95435.1"/>
    <property type="molecule type" value="Genomic_DNA"/>
</dbReference>
<dbReference type="AlphaFoldDB" id="A0A1M5X6J1"/>
<dbReference type="RefSeq" id="WP_073066889.1">
    <property type="nucleotide sequence ID" value="NZ_FQWT01000010.1"/>
</dbReference>
<name>A0A1M5X6J1_9FLAO</name>
<reference evidence="2" key="1">
    <citation type="submission" date="2016-11" db="EMBL/GenBank/DDBJ databases">
        <authorList>
            <person name="Varghese N."/>
            <person name="Submissions S."/>
        </authorList>
    </citation>
    <scope>NUCLEOTIDE SEQUENCE [LARGE SCALE GENOMIC DNA]</scope>
    <source>
        <strain evidence="2">DSM 19055</strain>
    </source>
</reference>
<dbReference type="OrthoDB" id="1271020at2"/>
<evidence type="ECO:0000313" key="1">
    <source>
        <dbReference type="EMBL" id="SHH95435.1"/>
    </source>
</evidence>
<proteinExistence type="predicted"/>
<dbReference type="STRING" id="421058.SAMN05421866_0003"/>
<gene>
    <name evidence="1" type="ORF">SAMN05421866_0003</name>
</gene>
<evidence type="ECO:0000313" key="2">
    <source>
        <dbReference type="Proteomes" id="UP000184047"/>
    </source>
</evidence>
<protein>
    <submittedName>
        <fullName evidence="1">Uncharacterized protein</fullName>
    </submittedName>
</protein>
<keyword evidence="2" id="KW-1185">Reference proteome</keyword>
<organism evidence="1 2">
    <name type="scientific">Chryseobacterium oranimense</name>
    <dbReference type="NCBI Taxonomy" id="421058"/>
    <lineage>
        <taxon>Bacteria</taxon>
        <taxon>Pseudomonadati</taxon>
        <taxon>Bacteroidota</taxon>
        <taxon>Flavobacteriia</taxon>
        <taxon>Flavobacteriales</taxon>
        <taxon>Weeksellaceae</taxon>
        <taxon>Chryseobacterium group</taxon>
        <taxon>Chryseobacterium</taxon>
    </lineage>
</organism>
<accession>A0A1M5X6J1</accession>